<evidence type="ECO:0000313" key="1">
    <source>
        <dbReference type="EMBL" id="NKW10652.1"/>
    </source>
</evidence>
<dbReference type="EMBL" id="JAAXZB010000002">
    <property type="protein sequence ID" value="NKW10652.1"/>
    <property type="molecule type" value="Genomic_DNA"/>
</dbReference>
<protein>
    <submittedName>
        <fullName evidence="1">Uncharacterized protein</fullName>
    </submittedName>
</protein>
<name>A0A7X6JB84_9HYPH</name>
<evidence type="ECO:0000313" key="2">
    <source>
        <dbReference type="Proteomes" id="UP000558475"/>
    </source>
</evidence>
<accession>A0A7X6JB84</accession>
<organism evidence="1 2">
    <name type="scientific">Brucella tritici</name>
    <dbReference type="NCBI Taxonomy" id="94626"/>
    <lineage>
        <taxon>Bacteria</taxon>
        <taxon>Pseudomonadati</taxon>
        <taxon>Pseudomonadota</taxon>
        <taxon>Alphaproteobacteria</taxon>
        <taxon>Hyphomicrobiales</taxon>
        <taxon>Brucellaceae</taxon>
        <taxon>Brucella/Ochrobactrum group</taxon>
        <taxon>Brucella</taxon>
    </lineage>
</organism>
<reference evidence="1 2" key="1">
    <citation type="submission" date="2020-04" db="EMBL/GenBank/DDBJ databases">
        <title>Whole genome sequencing of clinical and environmental type strains of Ochrobactrum.</title>
        <authorList>
            <person name="Dharne M."/>
        </authorList>
    </citation>
    <scope>NUCLEOTIDE SEQUENCE [LARGE SCALE GENOMIC DNA]</scope>
    <source>
        <strain evidence="1 2">DSM 13340</strain>
    </source>
</reference>
<sequence>MAAAQDVVLVPDGAGPGPDVVSALDAESGVVRDVDQVQGDALDAGLGPFSHVEHCRREDAVLMD</sequence>
<proteinExistence type="predicted"/>
<dbReference type="AlphaFoldDB" id="A0A7X6JB84"/>
<comment type="caution">
    <text evidence="1">The sequence shown here is derived from an EMBL/GenBank/DDBJ whole genome shotgun (WGS) entry which is preliminary data.</text>
</comment>
<gene>
    <name evidence="1" type="ORF">HGG76_20105</name>
</gene>
<dbReference type="Proteomes" id="UP000558475">
    <property type="component" value="Unassembled WGS sequence"/>
</dbReference>